<dbReference type="CTD" id="36380427"/>
<dbReference type="Gene3D" id="3.40.30.10">
    <property type="entry name" value="Glutaredoxin"/>
    <property type="match status" value="1"/>
</dbReference>
<dbReference type="PANTHER" id="PTHR46679:SF4">
    <property type="entry name" value="GLUTAREDOXIN DOMAIN-CONTAINING PROTEIN"/>
    <property type="match status" value="1"/>
</dbReference>
<dbReference type="WormBase" id="SRAE_2000272100">
    <property type="protein sequence ID" value="SRP06751"/>
    <property type="gene ID" value="WBGene00262934"/>
</dbReference>
<evidence type="ECO:0000313" key="4">
    <source>
        <dbReference type="WBParaSite" id="SRAE_2000272100.1"/>
    </source>
</evidence>
<feature type="chain" id="PRO_5015030691" evidence="1">
    <location>
        <begin position="22"/>
        <end position="431"/>
    </location>
</feature>
<dbReference type="RefSeq" id="XP_024507262.1">
    <property type="nucleotide sequence ID" value="XM_024653824.1"/>
</dbReference>
<evidence type="ECO:0000313" key="2">
    <source>
        <dbReference type="EMBL" id="CEF68062.1"/>
    </source>
</evidence>
<keyword evidence="3" id="KW-1185">Reference proteome</keyword>
<accession>A0A090LE83</accession>
<reference evidence="2 3" key="1">
    <citation type="submission" date="2014-09" db="EMBL/GenBank/DDBJ databases">
        <authorList>
            <person name="Martin A.A."/>
        </authorList>
    </citation>
    <scope>NUCLEOTIDE SEQUENCE</scope>
    <source>
        <strain evidence="3">ED321</strain>
        <strain evidence="2">ED321 Heterogonic</strain>
    </source>
</reference>
<gene>
    <name evidence="2 4 5" type="ORF">SRAE_2000272100</name>
</gene>
<dbReference type="SUPFAM" id="SSF52833">
    <property type="entry name" value="Thioredoxin-like"/>
    <property type="match status" value="1"/>
</dbReference>
<proteinExistence type="predicted"/>
<organism evidence="2">
    <name type="scientific">Strongyloides ratti</name>
    <name type="common">Parasitic roundworm</name>
    <dbReference type="NCBI Taxonomy" id="34506"/>
    <lineage>
        <taxon>Eukaryota</taxon>
        <taxon>Metazoa</taxon>
        <taxon>Ecdysozoa</taxon>
        <taxon>Nematoda</taxon>
        <taxon>Chromadorea</taxon>
        <taxon>Rhabditida</taxon>
        <taxon>Tylenchina</taxon>
        <taxon>Panagrolaimomorpha</taxon>
        <taxon>Strongyloidoidea</taxon>
        <taxon>Strongyloididae</taxon>
        <taxon>Strongyloides</taxon>
    </lineage>
</organism>
<evidence type="ECO:0000256" key="1">
    <source>
        <dbReference type="SAM" id="SignalP"/>
    </source>
</evidence>
<dbReference type="InterPro" id="IPR036249">
    <property type="entry name" value="Thioredoxin-like_sf"/>
</dbReference>
<dbReference type="GO" id="GO:0005739">
    <property type="term" value="C:mitochondrion"/>
    <property type="evidence" value="ECO:0007669"/>
    <property type="project" value="TreeGrafter"/>
</dbReference>
<evidence type="ECO:0000313" key="3">
    <source>
        <dbReference type="Proteomes" id="UP000035682"/>
    </source>
</evidence>
<name>A0A090LE83_STRRB</name>
<dbReference type="PROSITE" id="PS51354">
    <property type="entry name" value="GLUTAREDOXIN_2"/>
    <property type="match status" value="1"/>
</dbReference>
<reference evidence="4" key="2">
    <citation type="submission" date="2020-12" db="UniProtKB">
        <authorList>
            <consortium name="WormBaseParasite"/>
        </authorList>
    </citation>
    <scope>IDENTIFICATION</scope>
</reference>
<protein>
    <submittedName>
        <fullName evidence="2 4">Glutaredoxin domain and Thioredoxin-like fold domain-containing protein</fullName>
    </submittedName>
</protein>
<dbReference type="Proteomes" id="UP000035682">
    <property type="component" value="Unplaced"/>
</dbReference>
<dbReference type="EMBL" id="LN609529">
    <property type="protein sequence ID" value="CEF68062.1"/>
    <property type="molecule type" value="Genomic_DNA"/>
</dbReference>
<dbReference type="GO" id="GO:0015035">
    <property type="term" value="F:protein-disulfide reductase activity"/>
    <property type="evidence" value="ECO:0007669"/>
    <property type="project" value="TreeGrafter"/>
</dbReference>
<dbReference type="AlphaFoldDB" id="A0A090LE83"/>
<dbReference type="WBParaSite" id="SRAE_2000272100.1">
    <property type="protein sequence ID" value="SRAE_2000272100.1"/>
    <property type="gene ID" value="WBGene00262934"/>
</dbReference>
<feature type="signal peptide" evidence="1">
    <location>
        <begin position="1"/>
        <end position="21"/>
    </location>
</feature>
<dbReference type="GeneID" id="36380427"/>
<dbReference type="PANTHER" id="PTHR46679">
    <property type="match status" value="1"/>
</dbReference>
<dbReference type="OrthoDB" id="418495at2759"/>
<sequence length="431" mass="50253">MEKVFFIIFFLILSNVNTTFLQYEEDSQTLLSKKNIDISKLHNILNNPIKVNKTKNGFVENQQSHNNSLNLIIFNKTGHDNGLEDKVNVINIRKSPINEQKIIDKDDVLKVSNDDVMDPYYFGYGSPYNVFKYGYKLDNEYYYNNNPMQYFTPYYNNYGGRFNNLNNPMNGNFPGTNNYFNQQYGNNIPPRMRYGQYLPFNYNEGFENNSPYNNFDMIDNYKSIPNVRISPYDENILPYENQEPFISRNNEREDIKPKKTQTFRSLLASRGNLDLDLNYDEDYDNEKNTESSSTINAPITSLLHGVPMKTKKPKPEKGVMMSNGGYSYAAYIERQANMYPIMMYTLIKCVPCQRAKHLLAVQYSDVRSHFLELAGDEDWQRQLQVDLQHITEALTFPYIFLCGNYIGGASDLFQLHQQGQLRRIVNACNPK</sequence>
<evidence type="ECO:0000313" key="5">
    <source>
        <dbReference type="WormBase" id="SRAE_2000272100"/>
    </source>
</evidence>
<keyword evidence="1" id="KW-0732">Signal</keyword>